<name>A0A015TPX1_BACFG</name>
<evidence type="ECO:0000313" key="1">
    <source>
        <dbReference type="EMBL" id="EXY72691.1"/>
    </source>
</evidence>
<dbReference type="AlphaFoldDB" id="A0A015TPX1"/>
<dbReference type="PATRIC" id="fig|1339315.3.peg.4257"/>
<dbReference type="EMBL" id="JGCY01000398">
    <property type="protein sequence ID" value="EXY72691.1"/>
    <property type="molecule type" value="Genomic_DNA"/>
</dbReference>
<sequence length="43" mass="5151">MEDTDVECTELIKEEPKFGSFMKRILLSYEKFISIFHLPPFLK</sequence>
<organism evidence="1 2">
    <name type="scientific">Bacteroides fragilis str. 3988T(B)14</name>
    <dbReference type="NCBI Taxonomy" id="1339315"/>
    <lineage>
        <taxon>Bacteria</taxon>
        <taxon>Pseudomonadati</taxon>
        <taxon>Bacteroidota</taxon>
        <taxon>Bacteroidia</taxon>
        <taxon>Bacteroidales</taxon>
        <taxon>Bacteroidaceae</taxon>
        <taxon>Bacteroides</taxon>
    </lineage>
</organism>
<accession>A0A015TPX1</accession>
<reference evidence="1 2" key="1">
    <citation type="submission" date="2014-02" db="EMBL/GenBank/DDBJ databases">
        <authorList>
            <person name="Sears C."/>
            <person name="Carroll K."/>
            <person name="Sack B.R."/>
            <person name="Qadri F."/>
            <person name="Myers L.L."/>
            <person name="Chung G.-T."/>
            <person name="Escheverria P."/>
            <person name="Fraser C.M."/>
            <person name="Sadzewicz L."/>
            <person name="Shefchek K.A."/>
            <person name="Tallon L."/>
            <person name="Das S.P."/>
            <person name="Daugherty S."/>
            <person name="Mongodin E.F."/>
        </authorList>
    </citation>
    <scope>NUCLEOTIDE SEQUENCE [LARGE SCALE GENOMIC DNA]</scope>
    <source>
        <strain evidence="2">3988T(B)14</strain>
    </source>
</reference>
<protein>
    <submittedName>
        <fullName evidence="1">Uncharacterized protein</fullName>
    </submittedName>
</protein>
<proteinExistence type="predicted"/>
<evidence type="ECO:0000313" key="2">
    <source>
        <dbReference type="Proteomes" id="UP000020529"/>
    </source>
</evidence>
<comment type="caution">
    <text evidence="1">The sequence shown here is derived from an EMBL/GenBank/DDBJ whole genome shotgun (WGS) entry which is preliminary data.</text>
</comment>
<dbReference type="Proteomes" id="UP000020529">
    <property type="component" value="Unassembled WGS sequence"/>
</dbReference>
<gene>
    <name evidence="1" type="ORF">M124_3611</name>
</gene>